<gene>
    <name evidence="1" type="ORF">HELGO_WM39153</name>
</gene>
<dbReference type="AlphaFoldDB" id="A0A6S6SU20"/>
<dbReference type="EMBL" id="CACVAZ010000072">
    <property type="protein sequence ID" value="CAA6812069.1"/>
    <property type="molecule type" value="Genomic_DNA"/>
</dbReference>
<proteinExistence type="predicted"/>
<sequence length="66" mass="7979">MKTKEELLHEIEALLSYKPEEKMTINPNYLEYLGSEDLESIKKSLLDKMGKLKQEDIEWLERFKKY</sequence>
<evidence type="ECO:0000313" key="1">
    <source>
        <dbReference type="EMBL" id="CAA6812069.1"/>
    </source>
</evidence>
<name>A0A6S6SU20_9BACT</name>
<organism evidence="1">
    <name type="scientific">uncultured Sulfurovum sp</name>
    <dbReference type="NCBI Taxonomy" id="269237"/>
    <lineage>
        <taxon>Bacteria</taxon>
        <taxon>Pseudomonadati</taxon>
        <taxon>Campylobacterota</taxon>
        <taxon>Epsilonproteobacteria</taxon>
        <taxon>Campylobacterales</taxon>
        <taxon>Sulfurovaceae</taxon>
        <taxon>Sulfurovum</taxon>
        <taxon>environmental samples</taxon>
    </lineage>
</organism>
<protein>
    <submittedName>
        <fullName evidence="1">Uncharacterized protein</fullName>
    </submittedName>
</protein>
<reference evidence="1" key="1">
    <citation type="submission" date="2020-01" db="EMBL/GenBank/DDBJ databases">
        <authorList>
            <person name="Meier V. D."/>
            <person name="Meier V D."/>
        </authorList>
    </citation>
    <scope>NUCLEOTIDE SEQUENCE</scope>
    <source>
        <strain evidence="1">HLG_WM_MAG_02</strain>
    </source>
</reference>
<accession>A0A6S6SU20</accession>